<dbReference type="STRING" id="1123269.NX02_17245"/>
<name>W0AF22_9SPHN</name>
<dbReference type="KEGG" id="ssan:NX02_17245"/>
<feature type="domain" description="PA14" evidence="3">
    <location>
        <begin position="388"/>
        <end position="538"/>
    </location>
</feature>
<dbReference type="Gene3D" id="3.40.50.1700">
    <property type="entry name" value="Glycoside hydrolase family 3 C-terminal domain"/>
    <property type="match status" value="1"/>
</dbReference>
<dbReference type="AlphaFoldDB" id="W0AF22"/>
<sequence>MISGLSIEQRVAMSAGATMWTTVGYPDAGIPSLAMADGPMGIASGRVDERDVALLCPCPTALGASWDVDLCERVGTLVGGEAIRMGVDMVLAPNVNLARSPLSGRAFEYYSEEPVLAGIIGAAWVTGLQATGTAAVVKHLVCNDSETDRDRMNAVVDERTLREIYLLPFELCADAGAGGMLTAYNRLNGDWCAEQHHVITTIVKQEWRFPGVMMSDWFGTHSTVATLRAGLDLEMPGPARFLGFKAAEAVAQGLVDADRATDAAARVAAAAARFTGGKRSPITGAAADALLVEAAAAGFVLLKNEAQLLPLVPGRTPHIAIIGPNAAAPCYQGGTFAKIAVAPDAARPLEAIVARYAGHARIDYEPGVDPQPRLPSMPVRPARNIGDGRDSGMTIDYFDGQSPDARLIASETRDTNSLVWFAGVHDDVAALDRPARIVARGIFRAEAGGSHIFYLGATGPVRMRIDGRDILQATEPVASSDVMGKLKSGDANSVSVDLDAGAEILVEVEFDYAPARVHGLWYGIRRPDTPEAMLARAVALAGEADAVVLIVGETSDASVESKDRPHTRLADEQVRLIEAVTAANPRTAIVANVGHAFDCAWEDRAAALLVAWYPGEGFGAAIAAVLAGDREPGGRMPVSIARTETDYPAFSLTPDAAGDLHYREGTRIGYRGMANPRHTLGAGFGYADIALLDARVVPAEGDSIAIAATVENRGERAGSDVIQVYRRAPELALAGFAKVHLAPGERRDVRIVIARRRLQTWDDGWRDIADPQLFAGRSADDIAFDLPLTPVPEQIL</sequence>
<organism evidence="4 5">
    <name type="scientific">Sphingomonas sanxanigenens DSM 19645 = NX02</name>
    <dbReference type="NCBI Taxonomy" id="1123269"/>
    <lineage>
        <taxon>Bacteria</taxon>
        <taxon>Pseudomonadati</taxon>
        <taxon>Pseudomonadota</taxon>
        <taxon>Alphaproteobacteria</taxon>
        <taxon>Sphingomonadales</taxon>
        <taxon>Sphingomonadaceae</taxon>
        <taxon>Sphingomonas</taxon>
    </lineage>
</organism>
<dbReference type="InterPro" id="IPR037524">
    <property type="entry name" value="PA14/GLEYA"/>
</dbReference>
<dbReference type="GO" id="GO:0004553">
    <property type="term" value="F:hydrolase activity, hydrolyzing O-glycosyl compounds"/>
    <property type="evidence" value="ECO:0007669"/>
    <property type="project" value="InterPro"/>
</dbReference>
<dbReference type="SUPFAM" id="SSF52279">
    <property type="entry name" value="Beta-D-glucan exohydrolase, C-terminal domain"/>
    <property type="match status" value="1"/>
</dbReference>
<dbReference type="GO" id="GO:0005975">
    <property type="term" value="P:carbohydrate metabolic process"/>
    <property type="evidence" value="ECO:0007669"/>
    <property type="project" value="InterPro"/>
</dbReference>
<dbReference type="RefSeq" id="WP_245648619.1">
    <property type="nucleotide sequence ID" value="NZ_CP006644.1"/>
</dbReference>
<proteinExistence type="inferred from homology"/>
<dbReference type="PANTHER" id="PTHR42715:SF10">
    <property type="entry name" value="BETA-GLUCOSIDASE"/>
    <property type="match status" value="1"/>
</dbReference>
<dbReference type="EMBL" id="CP006644">
    <property type="protein sequence ID" value="AHE55127.1"/>
    <property type="molecule type" value="Genomic_DNA"/>
</dbReference>
<dbReference type="Gene3D" id="3.20.20.300">
    <property type="entry name" value="Glycoside hydrolase, family 3, N-terminal domain"/>
    <property type="match status" value="1"/>
</dbReference>
<evidence type="ECO:0000313" key="4">
    <source>
        <dbReference type="EMBL" id="AHE55127.1"/>
    </source>
</evidence>
<keyword evidence="2" id="KW-0378">Hydrolase</keyword>
<reference evidence="4 5" key="1">
    <citation type="submission" date="2013-07" db="EMBL/GenBank/DDBJ databases">
        <title>Completed genome of Sphingomonas sanxanigenens NX02.</title>
        <authorList>
            <person name="Ma T."/>
            <person name="Huang H."/>
            <person name="Wu M."/>
            <person name="Li X."/>
            <person name="Li G."/>
        </authorList>
    </citation>
    <scope>NUCLEOTIDE SEQUENCE [LARGE SCALE GENOMIC DNA]</scope>
    <source>
        <strain evidence="4 5">NX02</strain>
    </source>
</reference>
<comment type="similarity">
    <text evidence="1">Belongs to the glycosyl hydrolase 3 family.</text>
</comment>
<dbReference type="Proteomes" id="UP000018851">
    <property type="component" value="Chromosome"/>
</dbReference>
<dbReference type="SMART" id="SM01217">
    <property type="entry name" value="Fn3_like"/>
    <property type="match status" value="1"/>
</dbReference>
<dbReference type="InterPro" id="IPR036881">
    <property type="entry name" value="Glyco_hydro_3_C_sf"/>
</dbReference>
<dbReference type="Pfam" id="PF14310">
    <property type="entry name" value="Fn3-like"/>
    <property type="match status" value="1"/>
</dbReference>
<gene>
    <name evidence="4" type="ORF">NX02_17245</name>
</gene>
<dbReference type="InterPro" id="IPR002772">
    <property type="entry name" value="Glyco_hydro_3_C"/>
</dbReference>
<dbReference type="Gene3D" id="2.60.120.260">
    <property type="entry name" value="Galactose-binding domain-like"/>
    <property type="match status" value="1"/>
</dbReference>
<dbReference type="InterPro" id="IPR017853">
    <property type="entry name" value="GH"/>
</dbReference>
<dbReference type="Pfam" id="PF00933">
    <property type="entry name" value="Glyco_hydro_3"/>
    <property type="match status" value="1"/>
</dbReference>
<evidence type="ECO:0000256" key="2">
    <source>
        <dbReference type="ARBA" id="ARBA00022801"/>
    </source>
</evidence>
<dbReference type="Pfam" id="PF01915">
    <property type="entry name" value="Glyco_hydro_3_C"/>
    <property type="match status" value="1"/>
</dbReference>
<evidence type="ECO:0000256" key="1">
    <source>
        <dbReference type="ARBA" id="ARBA00005336"/>
    </source>
</evidence>
<dbReference type="HOGENOM" id="CLU_004542_4_0_5"/>
<dbReference type="PANTHER" id="PTHR42715">
    <property type="entry name" value="BETA-GLUCOSIDASE"/>
    <property type="match status" value="1"/>
</dbReference>
<dbReference type="InterPro" id="IPR013783">
    <property type="entry name" value="Ig-like_fold"/>
</dbReference>
<evidence type="ECO:0000259" key="3">
    <source>
        <dbReference type="PROSITE" id="PS51820"/>
    </source>
</evidence>
<evidence type="ECO:0000313" key="5">
    <source>
        <dbReference type="Proteomes" id="UP000018851"/>
    </source>
</evidence>
<dbReference type="Gene3D" id="2.60.40.10">
    <property type="entry name" value="Immunoglobulins"/>
    <property type="match status" value="1"/>
</dbReference>
<dbReference type="InterPro" id="IPR036962">
    <property type="entry name" value="Glyco_hydro_3_N_sf"/>
</dbReference>
<keyword evidence="5" id="KW-1185">Reference proteome</keyword>
<dbReference type="SUPFAM" id="SSF51445">
    <property type="entry name" value="(Trans)glycosidases"/>
    <property type="match status" value="1"/>
</dbReference>
<dbReference type="eggNOG" id="COG1472">
    <property type="taxonomic scope" value="Bacteria"/>
</dbReference>
<accession>W0AF22</accession>
<dbReference type="PRINTS" id="PR00133">
    <property type="entry name" value="GLHYDRLASE3"/>
</dbReference>
<dbReference type="PROSITE" id="PS51820">
    <property type="entry name" value="PA14"/>
    <property type="match status" value="1"/>
</dbReference>
<dbReference type="InterPro" id="IPR001764">
    <property type="entry name" value="Glyco_hydro_3_N"/>
</dbReference>
<dbReference type="PATRIC" id="fig|1123269.5.peg.3374"/>
<protein>
    <submittedName>
        <fullName evidence="4">Beta-glucosidase</fullName>
    </submittedName>
</protein>
<dbReference type="InterPro" id="IPR050288">
    <property type="entry name" value="Cellulose_deg_GH3"/>
</dbReference>
<dbReference type="InterPro" id="IPR026891">
    <property type="entry name" value="Fn3-like"/>
</dbReference>